<evidence type="ECO:0000256" key="9">
    <source>
        <dbReference type="ARBA" id="ARBA00040743"/>
    </source>
</evidence>
<keyword evidence="5 12" id="KW-1133">Transmembrane helix</keyword>
<comment type="caution">
    <text evidence="14">The sequence shown here is derived from an EMBL/GenBank/DDBJ whole genome shotgun (WGS) entry which is preliminary data.</text>
</comment>
<keyword evidence="11 14" id="KW-0413">Isomerase</keyword>
<evidence type="ECO:0000313" key="14">
    <source>
        <dbReference type="EMBL" id="RUO34501.1"/>
    </source>
</evidence>
<dbReference type="Proteomes" id="UP000287823">
    <property type="component" value="Unassembled WGS sequence"/>
</dbReference>
<dbReference type="InterPro" id="IPR023058">
    <property type="entry name" value="PPIase_PpiC_CS"/>
</dbReference>
<comment type="subcellular location">
    <subcellularLocation>
        <location evidence="1">Cell inner membrane</location>
        <topology evidence="1">Single-pass type II membrane protein</topology>
        <orientation evidence="1">Periplasmic side</orientation>
    </subcellularLocation>
</comment>
<dbReference type="SUPFAM" id="SSF54534">
    <property type="entry name" value="FKBP-like"/>
    <property type="match status" value="1"/>
</dbReference>
<proteinExistence type="inferred from homology"/>
<gene>
    <name evidence="14" type="ORF">CWE14_00365</name>
</gene>
<evidence type="ECO:0000256" key="4">
    <source>
        <dbReference type="ARBA" id="ARBA00022692"/>
    </source>
</evidence>
<evidence type="ECO:0000256" key="10">
    <source>
        <dbReference type="ARBA" id="ARBA00042775"/>
    </source>
</evidence>
<comment type="similarity">
    <text evidence="8">Belongs to the PpiD chaperone family.</text>
</comment>
<dbReference type="Pfam" id="PF13624">
    <property type="entry name" value="SurA_N_3"/>
    <property type="match status" value="1"/>
</dbReference>
<organism evidence="14 15">
    <name type="scientific">Aliidiomarina soli</name>
    <dbReference type="NCBI Taxonomy" id="1928574"/>
    <lineage>
        <taxon>Bacteria</taxon>
        <taxon>Pseudomonadati</taxon>
        <taxon>Pseudomonadota</taxon>
        <taxon>Gammaproteobacteria</taxon>
        <taxon>Alteromonadales</taxon>
        <taxon>Idiomarinaceae</taxon>
        <taxon>Aliidiomarina</taxon>
    </lineage>
</organism>
<keyword evidence="15" id="KW-1185">Reference proteome</keyword>
<keyword evidence="7" id="KW-0143">Chaperone</keyword>
<feature type="domain" description="PpiC" evidence="13">
    <location>
        <begin position="268"/>
        <end position="364"/>
    </location>
</feature>
<evidence type="ECO:0000256" key="11">
    <source>
        <dbReference type="PROSITE-ProRule" id="PRU00278"/>
    </source>
</evidence>
<keyword evidence="3" id="KW-0997">Cell inner membrane</keyword>
<evidence type="ECO:0000256" key="12">
    <source>
        <dbReference type="SAM" id="Phobius"/>
    </source>
</evidence>
<dbReference type="InterPro" id="IPR046357">
    <property type="entry name" value="PPIase_dom_sf"/>
</dbReference>
<dbReference type="Pfam" id="PF00639">
    <property type="entry name" value="Rotamase"/>
    <property type="match status" value="1"/>
</dbReference>
<dbReference type="SUPFAM" id="SSF109998">
    <property type="entry name" value="Triger factor/SurA peptide-binding domain-like"/>
    <property type="match status" value="1"/>
</dbReference>
<name>A0A432WL91_9GAMM</name>
<dbReference type="Gene3D" id="3.10.50.40">
    <property type="match status" value="1"/>
</dbReference>
<dbReference type="PANTHER" id="PTHR47529">
    <property type="entry name" value="PEPTIDYL-PROLYL CIS-TRANS ISOMERASE D"/>
    <property type="match status" value="1"/>
</dbReference>
<evidence type="ECO:0000313" key="15">
    <source>
        <dbReference type="Proteomes" id="UP000287823"/>
    </source>
</evidence>
<dbReference type="InterPro" id="IPR027304">
    <property type="entry name" value="Trigger_fact/SurA_dom_sf"/>
</dbReference>
<dbReference type="PROSITE" id="PS01096">
    <property type="entry name" value="PPIC_PPIASE_1"/>
    <property type="match status" value="1"/>
</dbReference>
<keyword evidence="11" id="KW-0697">Rotamase</keyword>
<keyword evidence="6 12" id="KW-0472">Membrane</keyword>
<dbReference type="InterPro" id="IPR000297">
    <property type="entry name" value="PPIase_PpiC"/>
</dbReference>
<evidence type="ECO:0000256" key="3">
    <source>
        <dbReference type="ARBA" id="ARBA00022519"/>
    </source>
</evidence>
<dbReference type="GO" id="GO:0005886">
    <property type="term" value="C:plasma membrane"/>
    <property type="evidence" value="ECO:0007669"/>
    <property type="project" value="UniProtKB-SubCell"/>
</dbReference>
<keyword evidence="4 12" id="KW-0812">Transmembrane</keyword>
<dbReference type="Gene3D" id="1.10.4030.10">
    <property type="entry name" value="Porin chaperone SurA, peptide-binding domain"/>
    <property type="match status" value="1"/>
</dbReference>
<dbReference type="EMBL" id="PIPO01000001">
    <property type="protein sequence ID" value="RUO34501.1"/>
    <property type="molecule type" value="Genomic_DNA"/>
</dbReference>
<dbReference type="PROSITE" id="PS50198">
    <property type="entry name" value="PPIC_PPIASE_2"/>
    <property type="match status" value="1"/>
</dbReference>
<protein>
    <recommendedName>
        <fullName evidence="9">Periplasmic chaperone PpiD</fullName>
    </recommendedName>
    <alternativeName>
        <fullName evidence="10">Periplasmic folding chaperone</fullName>
    </alternativeName>
</protein>
<dbReference type="GO" id="GO:0003755">
    <property type="term" value="F:peptidyl-prolyl cis-trans isomerase activity"/>
    <property type="evidence" value="ECO:0007669"/>
    <property type="project" value="UniProtKB-KW"/>
</dbReference>
<evidence type="ECO:0000256" key="6">
    <source>
        <dbReference type="ARBA" id="ARBA00023136"/>
    </source>
</evidence>
<keyword evidence="2" id="KW-1003">Cell membrane</keyword>
<evidence type="ECO:0000256" key="2">
    <source>
        <dbReference type="ARBA" id="ARBA00022475"/>
    </source>
</evidence>
<evidence type="ECO:0000256" key="5">
    <source>
        <dbReference type="ARBA" id="ARBA00022989"/>
    </source>
</evidence>
<evidence type="ECO:0000256" key="7">
    <source>
        <dbReference type="ARBA" id="ARBA00023186"/>
    </source>
</evidence>
<reference evidence="14 15" key="1">
    <citation type="journal article" date="2011" name="Front. Microbiol.">
        <title>Genomic signatures of strain selection and enhancement in Bacillus atrophaeus var. globigii, a historical biowarfare simulant.</title>
        <authorList>
            <person name="Gibbons H.S."/>
            <person name="Broomall S.M."/>
            <person name="McNew L.A."/>
            <person name="Daligault H."/>
            <person name="Chapman C."/>
            <person name="Bruce D."/>
            <person name="Karavis M."/>
            <person name="Krepps M."/>
            <person name="McGregor P.A."/>
            <person name="Hong C."/>
            <person name="Park K.H."/>
            <person name="Akmal A."/>
            <person name="Feldman A."/>
            <person name="Lin J.S."/>
            <person name="Chang W.E."/>
            <person name="Higgs B.W."/>
            <person name="Demirev P."/>
            <person name="Lindquist J."/>
            <person name="Liem A."/>
            <person name="Fochler E."/>
            <person name="Read T.D."/>
            <person name="Tapia R."/>
            <person name="Johnson S."/>
            <person name="Bishop-Lilly K.A."/>
            <person name="Detter C."/>
            <person name="Han C."/>
            <person name="Sozhamannan S."/>
            <person name="Rosenzweig C.N."/>
            <person name="Skowronski E.W."/>
        </authorList>
    </citation>
    <scope>NUCLEOTIDE SEQUENCE [LARGE SCALE GENOMIC DNA]</scope>
    <source>
        <strain evidence="14 15">Y4G10-17</strain>
    </source>
</reference>
<evidence type="ECO:0000256" key="8">
    <source>
        <dbReference type="ARBA" id="ARBA00038408"/>
    </source>
</evidence>
<evidence type="ECO:0000259" key="13">
    <source>
        <dbReference type="PROSITE" id="PS50198"/>
    </source>
</evidence>
<dbReference type="RefSeq" id="WP_126797581.1">
    <property type="nucleotide sequence ID" value="NZ_PIPO01000001.1"/>
</dbReference>
<dbReference type="AlphaFoldDB" id="A0A432WL91"/>
<evidence type="ECO:0000256" key="1">
    <source>
        <dbReference type="ARBA" id="ARBA00004382"/>
    </source>
</evidence>
<accession>A0A432WL91</accession>
<dbReference type="PANTHER" id="PTHR47529:SF1">
    <property type="entry name" value="PERIPLASMIC CHAPERONE PPID"/>
    <property type="match status" value="1"/>
</dbReference>
<dbReference type="InterPro" id="IPR052029">
    <property type="entry name" value="PpiD_chaperone"/>
</dbReference>
<sequence length="619" mass="70013">MLDRIREGSKGPVAKIILFLIILTFALTGVSGYLGGSADDHVAEVNGEKISRTDFDRAYQNERAQMEEELGDFVETLFADEAYMREFRQGVLERLIEERLATQFASEQGFRPGPQQIRNAIRNMSDFQINGQFNNDRYVALLTNAGFTPEQFRDYMVRELGRTTFLQGALMSEFMLPNEAEAYQRLQNQRRSGEYIRVPAQSYTDVVSVSEDEIEAFYAENEARFETDERVRVDYIVLEFNDMLESVTIDDAQARDFYEQNPGNFRTPERREIAHILVEGNDADARSRIEDIASRLEAGEDFAELAAEYSDDTFSGQDGGLLGRLERGMIDPDIEDAGFALDNEGDVSDIVESEFGFHLVKLTSLRPTQLDPYEEVAETIKENLRQQEAEQQYFTLQQTLSRVSFEAPESLQPAAEETGLDIQRSEWMDREGVNEFADQRLLNAIFDSDVLRDNLNSELVEVDERSYVVRVNEYEPASLTPLDDVRSDIEQALVMRKARDEARRAANELLAQYRANELPEGVEAESFSDVSRNDAELPAGVVSQLFRLPAPSDDAVSADIAELRGGDLAIVALTDVIEGEVSDNGASELRQRFENRYADAAYRAIMEALKEDASITRNL</sequence>
<feature type="transmembrane region" description="Helical" evidence="12">
    <location>
        <begin position="12"/>
        <end position="34"/>
    </location>
</feature>